<name>A0ABU1ZK45_9BURK</name>
<proteinExistence type="predicted"/>
<accession>A0ABU1ZK45</accession>
<evidence type="ECO:0000313" key="3">
    <source>
        <dbReference type="Proteomes" id="UP001268089"/>
    </source>
</evidence>
<dbReference type="Proteomes" id="UP001268089">
    <property type="component" value="Unassembled WGS sequence"/>
</dbReference>
<reference evidence="2 3" key="1">
    <citation type="submission" date="2023-07" db="EMBL/GenBank/DDBJ databases">
        <title>Sorghum-associated microbial communities from plants grown in Nebraska, USA.</title>
        <authorList>
            <person name="Schachtman D."/>
        </authorList>
    </citation>
    <scope>NUCLEOTIDE SEQUENCE [LARGE SCALE GENOMIC DNA]</scope>
    <source>
        <strain evidence="2 3">BE308</strain>
    </source>
</reference>
<evidence type="ECO:0000256" key="1">
    <source>
        <dbReference type="SAM" id="SignalP"/>
    </source>
</evidence>
<dbReference type="EMBL" id="JAVDXO010000002">
    <property type="protein sequence ID" value="MDR7305748.1"/>
    <property type="molecule type" value="Genomic_DNA"/>
</dbReference>
<protein>
    <submittedName>
        <fullName evidence="2">Uncharacterized protein</fullName>
    </submittedName>
</protein>
<comment type="caution">
    <text evidence="2">The sequence shown here is derived from an EMBL/GenBank/DDBJ whole genome shotgun (WGS) entry which is preliminary data.</text>
</comment>
<dbReference type="RefSeq" id="WP_310340000.1">
    <property type="nucleotide sequence ID" value="NZ_JAVDXO010000002.1"/>
</dbReference>
<organism evidence="2 3">
    <name type="scientific">Rhodoferax saidenbachensis</name>
    <dbReference type="NCBI Taxonomy" id="1484693"/>
    <lineage>
        <taxon>Bacteria</taxon>
        <taxon>Pseudomonadati</taxon>
        <taxon>Pseudomonadota</taxon>
        <taxon>Betaproteobacteria</taxon>
        <taxon>Burkholderiales</taxon>
        <taxon>Comamonadaceae</taxon>
        <taxon>Rhodoferax</taxon>
    </lineage>
</organism>
<feature type="chain" id="PRO_5045685383" evidence="1">
    <location>
        <begin position="23"/>
        <end position="274"/>
    </location>
</feature>
<keyword evidence="3" id="KW-1185">Reference proteome</keyword>
<gene>
    <name evidence="2" type="ORF">J2X15_001026</name>
</gene>
<feature type="signal peptide" evidence="1">
    <location>
        <begin position="1"/>
        <end position="22"/>
    </location>
</feature>
<evidence type="ECO:0000313" key="2">
    <source>
        <dbReference type="EMBL" id="MDR7305748.1"/>
    </source>
</evidence>
<sequence>MTRSLTFFFGIFIGLVAQFTQAADLFPKGVSRSFQRLDTLEDDATIGGYAMYQGGRTWKTLAIQDQTNNMNIRIGTAQFVSPVGNNFFAEMRVVASLSGAEEYGYFSADVCSPAKAHLFVSKKAGGTMDNCLTIDPYAANIGGRDLVTLVVNVRNSQSNWRLYDTTIYLNLAYLGYTNTTISDWSATAVANDAGKGKLIEKVGSWAKQLQDGVNTAIAYRKPQDAFASVPPLSSLMVWDETALKAPSQSRNAGSSYVFCESSKTMVLEGAKDCP</sequence>
<keyword evidence="1" id="KW-0732">Signal</keyword>